<keyword evidence="1" id="KW-0732">Signal</keyword>
<dbReference type="RefSeq" id="XP_003053206.1">
    <property type="nucleotide sequence ID" value="XM_003053160.1"/>
</dbReference>
<evidence type="ECO:0000256" key="1">
    <source>
        <dbReference type="SAM" id="SignalP"/>
    </source>
</evidence>
<keyword evidence="3" id="KW-1185">Reference proteome</keyword>
<dbReference type="InParanoid" id="C7YMR9"/>
<dbReference type="OMA" id="CIVVHEL"/>
<dbReference type="VEuPathDB" id="FungiDB:NECHADRAFT_77972"/>
<gene>
    <name evidence="2" type="ORF">NECHADRAFT_77972</name>
</gene>
<name>C7YMR9_FUSV7</name>
<reference evidence="2 3" key="1">
    <citation type="journal article" date="2009" name="PLoS Genet.">
        <title>The genome of Nectria haematococca: contribution of supernumerary chromosomes to gene expansion.</title>
        <authorList>
            <person name="Coleman J.J."/>
            <person name="Rounsley S.D."/>
            <person name="Rodriguez-Carres M."/>
            <person name="Kuo A."/>
            <person name="Wasmann C.C."/>
            <person name="Grimwood J."/>
            <person name="Schmutz J."/>
            <person name="Taga M."/>
            <person name="White G.J."/>
            <person name="Zhou S."/>
            <person name="Schwartz D.C."/>
            <person name="Freitag M."/>
            <person name="Ma L.J."/>
            <person name="Danchin E.G."/>
            <person name="Henrissat B."/>
            <person name="Coutinho P.M."/>
            <person name="Nelson D.R."/>
            <person name="Straney D."/>
            <person name="Napoli C.A."/>
            <person name="Barker B.M."/>
            <person name="Gribskov M."/>
            <person name="Rep M."/>
            <person name="Kroken S."/>
            <person name="Molnar I."/>
            <person name="Rensing C."/>
            <person name="Kennell J.C."/>
            <person name="Zamora J."/>
            <person name="Farman M.L."/>
            <person name="Selker E.U."/>
            <person name="Salamov A."/>
            <person name="Shapiro H."/>
            <person name="Pangilinan J."/>
            <person name="Lindquist E."/>
            <person name="Lamers C."/>
            <person name="Grigoriev I.V."/>
            <person name="Geiser D.M."/>
            <person name="Covert S.F."/>
            <person name="Temporini E."/>
            <person name="Vanetten H.D."/>
        </authorList>
    </citation>
    <scope>NUCLEOTIDE SEQUENCE [LARGE SCALE GENOMIC DNA]</scope>
    <source>
        <strain evidence="3">ATCC MYA-4622 / CBS 123669 / FGSC 9596 / NRRL 45880 / 77-13-4</strain>
    </source>
</reference>
<evidence type="ECO:0000313" key="3">
    <source>
        <dbReference type="Proteomes" id="UP000005206"/>
    </source>
</evidence>
<feature type="signal peptide" evidence="1">
    <location>
        <begin position="1"/>
        <end position="22"/>
    </location>
</feature>
<dbReference type="KEGG" id="nhe:NECHADRAFT_77972"/>
<sequence length="399" mass="44883">MRTLQLGWLLAGSLTFLGQVQAQEDFTVGGWTFDGSCRAHKDYVTKGFEDALQMATKAQSDLNYALPRFEKKSNPKQTAQYRIARAMGRCFGFMPDAKNDNAKTDQWWSRVFQIFDAMVLGLQGPGVTLQFGTHVPLIVCKDDVWTWVGADDPDPEAPDLDSPDYDEEAKTKLKEEFKMKNRHPEKFAEGYSGGWYYRQRMDWRKKVAQNPPGQSCMDGATGTTLFELDVIHICSVNYESKSVNAGSPVGAQITRDETKIGSFDASVSNTFVHEFTHWYGSANSGHGTERTVTLIDQQSLNKDGKWVYKDKDGQSVYRTRKSKKKGEVIDVTYGYKDVSNLAMKHPNGNGGPEYATETAEAYAFFAMMSIMDEADWAKDGIARKVFYKKAPSMPLKLRV</sequence>
<accession>C7YMR9</accession>
<dbReference type="HOGENOM" id="CLU_727702_0_0_1"/>
<evidence type="ECO:0000313" key="2">
    <source>
        <dbReference type="EMBL" id="EEU47493.1"/>
    </source>
</evidence>
<dbReference type="Gene3D" id="3.40.390.10">
    <property type="entry name" value="Collagenase (Catalytic Domain)"/>
    <property type="match status" value="1"/>
</dbReference>
<dbReference type="GeneID" id="9664197"/>
<dbReference type="InterPro" id="IPR024079">
    <property type="entry name" value="MetalloPept_cat_dom_sf"/>
</dbReference>
<proteinExistence type="predicted"/>
<organism evidence="2 3">
    <name type="scientific">Fusarium vanettenii (strain ATCC MYA-4622 / CBS 123669 / FGSC 9596 / NRRL 45880 / 77-13-4)</name>
    <name type="common">Fusarium solani subsp. pisi</name>
    <dbReference type="NCBI Taxonomy" id="660122"/>
    <lineage>
        <taxon>Eukaryota</taxon>
        <taxon>Fungi</taxon>
        <taxon>Dikarya</taxon>
        <taxon>Ascomycota</taxon>
        <taxon>Pezizomycotina</taxon>
        <taxon>Sordariomycetes</taxon>
        <taxon>Hypocreomycetidae</taxon>
        <taxon>Hypocreales</taxon>
        <taxon>Nectriaceae</taxon>
        <taxon>Fusarium</taxon>
        <taxon>Fusarium solani species complex</taxon>
        <taxon>Fusarium vanettenii</taxon>
    </lineage>
</organism>
<dbReference type="Proteomes" id="UP000005206">
    <property type="component" value="Chromosome 3"/>
</dbReference>
<dbReference type="EMBL" id="GG698897">
    <property type="protein sequence ID" value="EEU47493.1"/>
    <property type="molecule type" value="Genomic_DNA"/>
</dbReference>
<dbReference type="GO" id="GO:0008237">
    <property type="term" value="F:metallopeptidase activity"/>
    <property type="evidence" value="ECO:0007669"/>
    <property type="project" value="InterPro"/>
</dbReference>
<feature type="chain" id="PRO_5002988148" description="Lysine-specific metallo-endopeptidase domain-containing protein" evidence="1">
    <location>
        <begin position="23"/>
        <end position="399"/>
    </location>
</feature>
<dbReference type="OrthoDB" id="5039373at2759"/>
<dbReference type="AlphaFoldDB" id="C7YMR9"/>
<evidence type="ECO:0008006" key="4">
    <source>
        <dbReference type="Google" id="ProtNLM"/>
    </source>
</evidence>
<dbReference type="eggNOG" id="ENOG502TE9B">
    <property type="taxonomic scope" value="Eukaryota"/>
</dbReference>
<protein>
    <recommendedName>
        <fullName evidence="4">Lysine-specific metallo-endopeptidase domain-containing protein</fullName>
    </recommendedName>
</protein>